<comment type="caution">
    <text evidence="13">The sequence shown here is derived from an EMBL/GenBank/DDBJ whole genome shotgun (WGS) entry which is preliminary data.</text>
</comment>
<organism evidence="13 14">
    <name type="scientific">Modicisalibacter tunisiensis</name>
    <dbReference type="NCBI Taxonomy" id="390637"/>
    <lineage>
        <taxon>Bacteria</taxon>
        <taxon>Pseudomonadati</taxon>
        <taxon>Pseudomonadota</taxon>
        <taxon>Gammaproteobacteria</taxon>
        <taxon>Oceanospirillales</taxon>
        <taxon>Halomonadaceae</taxon>
        <taxon>Modicisalibacter</taxon>
    </lineage>
</organism>
<dbReference type="PANTHER" id="PTHR47990">
    <property type="entry name" value="2-OXOGLUTARATE (2OG) AND FE(II)-DEPENDENT OXYGENASE SUPERFAMILY PROTEIN-RELATED"/>
    <property type="match status" value="1"/>
</dbReference>
<dbReference type="EC" id="1.13.12.19" evidence="4"/>
<keyword evidence="11" id="KW-0479">Metal-binding</keyword>
<keyword evidence="14" id="KW-1185">Reference proteome</keyword>
<evidence type="ECO:0000256" key="3">
    <source>
        <dbReference type="ARBA" id="ARBA00012293"/>
    </source>
</evidence>
<reference evidence="13 14" key="1">
    <citation type="submission" date="2021-05" db="EMBL/GenBank/DDBJ databases">
        <title>Petroleum and Energy Research Collection (APPE): ex situ preservation of microbial diversity associated with the oil industry and exploitation of its biotechnological potential.</title>
        <authorList>
            <person name="Paixao C.T.M."/>
            <person name="Gomes M.B."/>
            <person name="Oliveira V.M."/>
        </authorList>
    </citation>
    <scope>NUCLEOTIDE SEQUENCE [LARGE SCALE GENOMIC DNA]</scope>
    <source>
        <strain evidence="13 14">LIT2</strain>
    </source>
</reference>
<dbReference type="SUPFAM" id="SSF51197">
    <property type="entry name" value="Clavaminate synthase-like"/>
    <property type="match status" value="1"/>
</dbReference>
<comment type="catalytic activity">
    <reaction evidence="10">
        <text>L-arginine + 2-oxoglutarate + O2 = guanidine + L-glutamate 5-semialdehyde + succinate + CO2</text>
        <dbReference type="Rhea" id="RHEA:31535"/>
        <dbReference type="ChEBI" id="CHEBI:15379"/>
        <dbReference type="ChEBI" id="CHEBI:16526"/>
        <dbReference type="ChEBI" id="CHEBI:16810"/>
        <dbReference type="ChEBI" id="CHEBI:30031"/>
        <dbReference type="ChEBI" id="CHEBI:30087"/>
        <dbReference type="ChEBI" id="CHEBI:32682"/>
        <dbReference type="ChEBI" id="CHEBI:58066"/>
        <dbReference type="EC" id="1.14.20.7"/>
    </reaction>
</comment>
<evidence type="ECO:0000313" key="14">
    <source>
        <dbReference type="Proteomes" id="UP001319883"/>
    </source>
</evidence>
<evidence type="ECO:0000259" key="12">
    <source>
        <dbReference type="PROSITE" id="PS51471"/>
    </source>
</evidence>
<dbReference type="InterPro" id="IPR044861">
    <property type="entry name" value="IPNS-like_FE2OG_OXY"/>
</dbReference>
<name>A0ABS7X264_9GAMM</name>
<dbReference type="Proteomes" id="UP001319883">
    <property type="component" value="Unassembled WGS sequence"/>
</dbReference>
<evidence type="ECO:0000256" key="5">
    <source>
        <dbReference type="ARBA" id="ARBA00019045"/>
    </source>
</evidence>
<evidence type="ECO:0000256" key="10">
    <source>
        <dbReference type="ARBA" id="ARBA00049359"/>
    </source>
</evidence>
<keyword evidence="11" id="KW-0408">Iron</keyword>
<dbReference type="InterPro" id="IPR005123">
    <property type="entry name" value="Oxoglu/Fe-dep_dioxygenase_dom"/>
</dbReference>
<comment type="similarity">
    <text evidence="11">Belongs to the iron/ascorbate-dependent oxidoreductase family.</text>
</comment>
<dbReference type="Pfam" id="PF03171">
    <property type="entry name" value="2OG-FeII_Oxy"/>
    <property type="match status" value="1"/>
</dbReference>
<evidence type="ECO:0000256" key="9">
    <source>
        <dbReference type="ARBA" id="ARBA00047725"/>
    </source>
</evidence>
<accession>A0ABS7X264</accession>
<dbReference type="InterPro" id="IPR027443">
    <property type="entry name" value="IPNS-like_sf"/>
</dbReference>
<dbReference type="RefSeq" id="WP_163648508.1">
    <property type="nucleotide sequence ID" value="NZ_JAGXFC010000001.1"/>
</dbReference>
<evidence type="ECO:0000256" key="11">
    <source>
        <dbReference type="RuleBase" id="RU003682"/>
    </source>
</evidence>
<dbReference type="InterPro" id="IPR050231">
    <property type="entry name" value="Iron_ascorbate_oxido_reductase"/>
</dbReference>
<dbReference type="Pfam" id="PF14226">
    <property type="entry name" value="DIOX_N"/>
    <property type="match status" value="1"/>
</dbReference>
<evidence type="ECO:0000256" key="2">
    <source>
        <dbReference type="ARBA" id="ARBA00004767"/>
    </source>
</evidence>
<comment type="catalytic activity">
    <reaction evidence="9">
        <text>2-oxoglutarate + O2 + 2 H(+) = ethene + 3 CO2 + H2O</text>
        <dbReference type="Rhea" id="RHEA:31523"/>
        <dbReference type="ChEBI" id="CHEBI:15377"/>
        <dbReference type="ChEBI" id="CHEBI:15378"/>
        <dbReference type="ChEBI" id="CHEBI:15379"/>
        <dbReference type="ChEBI" id="CHEBI:16526"/>
        <dbReference type="ChEBI" id="CHEBI:16810"/>
        <dbReference type="ChEBI" id="CHEBI:18153"/>
        <dbReference type="EC" id="1.13.12.19"/>
    </reaction>
</comment>
<feature type="domain" description="Fe2OG dioxygenase" evidence="12">
    <location>
        <begin position="145"/>
        <end position="253"/>
    </location>
</feature>
<dbReference type="InterPro" id="IPR026992">
    <property type="entry name" value="DIOX_N"/>
</dbReference>
<evidence type="ECO:0000256" key="6">
    <source>
        <dbReference type="ARBA" id="ARBA00022666"/>
    </source>
</evidence>
<dbReference type="EMBL" id="JAGXFD010000002">
    <property type="protein sequence ID" value="MBZ9568992.1"/>
    <property type="molecule type" value="Genomic_DNA"/>
</dbReference>
<evidence type="ECO:0000256" key="1">
    <source>
        <dbReference type="ARBA" id="ARBA00001954"/>
    </source>
</evidence>
<proteinExistence type="inferred from homology"/>
<evidence type="ECO:0000256" key="7">
    <source>
        <dbReference type="ARBA" id="ARBA00031011"/>
    </source>
</evidence>
<sequence>MHVQNVDYTSPDAPQRFMTSLKETGFAVLRNHPIPFSQVETIYARWEAFFASPDKYRWRFDPQRQDGYFPPEISETAKGHGQRDLKEYYHVYPWGRLPEPLRDDILAYYRRAESLARTLLGWIEREAPAEVAEGFHEPLSRMIDGSEQTLLRVLHYPPLAGDEPEGAVRAAAHEDINLLTVLPAANAPGLEVRDRHGDWHPVPCDPGQLIINVGDMLQEASHGYFPSTTHRVTNPGDDSRHRGRLSLPLFLHPRPDVVLSERYTADAYLQERLRELGVVS</sequence>
<evidence type="ECO:0000313" key="13">
    <source>
        <dbReference type="EMBL" id="MBZ9568992.1"/>
    </source>
</evidence>
<gene>
    <name evidence="13" type="ORF">KGQ91_15090</name>
</gene>
<comment type="pathway">
    <text evidence="2">Alkene biosynthesis; ethylene biosynthesis via 2-oxoglutarate.</text>
</comment>
<dbReference type="Gene3D" id="2.60.120.330">
    <property type="entry name" value="B-lactam Antibiotic, Isopenicillin N Synthase, Chain"/>
    <property type="match status" value="1"/>
</dbReference>
<keyword evidence="6" id="KW-0266">Ethylene biosynthesis</keyword>
<dbReference type="PROSITE" id="PS51471">
    <property type="entry name" value="FE2OG_OXY"/>
    <property type="match status" value="1"/>
</dbReference>
<dbReference type="EC" id="1.14.20.7" evidence="3"/>
<evidence type="ECO:0000256" key="4">
    <source>
        <dbReference type="ARBA" id="ARBA00012531"/>
    </source>
</evidence>
<comment type="cofactor">
    <cofactor evidence="1">
        <name>Fe(2+)</name>
        <dbReference type="ChEBI" id="CHEBI:29033"/>
    </cofactor>
</comment>
<evidence type="ECO:0000256" key="8">
    <source>
        <dbReference type="ARBA" id="ARBA00031282"/>
    </source>
</evidence>
<protein>
    <recommendedName>
        <fullName evidence="5">2-oxoglutarate-dependent ethylene/succinate-forming enzyme</fullName>
        <ecNumber evidence="4">1.13.12.19</ecNumber>
        <ecNumber evidence="3">1.14.20.7</ecNumber>
    </recommendedName>
    <alternativeName>
        <fullName evidence="7">2-oxoglutarate dioxygenase (ethylene-forming)</fullName>
    </alternativeName>
    <alternativeName>
        <fullName evidence="8">2-oxoglutarate/L-arginine monooxygenase/decarboxylase (succinate-forming)</fullName>
    </alternativeName>
</protein>
<keyword evidence="11" id="KW-0560">Oxidoreductase</keyword>